<evidence type="ECO:0000259" key="2">
    <source>
        <dbReference type="PROSITE" id="PS50822"/>
    </source>
</evidence>
<dbReference type="InterPro" id="IPR012337">
    <property type="entry name" value="RNaseH-like_sf"/>
</dbReference>
<dbReference type="SMART" id="SM01163">
    <property type="entry name" value="DUF1785"/>
    <property type="match status" value="1"/>
</dbReference>
<dbReference type="Pfam" id="PF16488">
    <property type="entry name" value="ArgoL2"/>
    <property type="match status" value="1"/>
</dbReference>
<dbReference type="InterPro" id="IPR003165">
    <property type="entry name" value="Piwi"/>
</dbReference>
<dbReference type="PANTHER" id="PTHR22891">
    <property type="entry name" value="EUKARYOTIC TRANSLATION INITIATION FACTOR 2C"/>
    <property type="match status" value="1"/>
</dbReference>
<feature type="region of interest" description="Disordered" evidence="1">
    <location>
        <begin position="361"/>
        <end position="408"/>
    </location>
</feature>
<dbReference type="InterPro" id="IPR032474">
    <property type="entry name" value="Argonaute_N"/>
</dbReference>
<dbReference type="PROSITE" id="PS50822">
    <property type="entry name" value="PIWI"/>
    <property type="match status" value="1"/>
</dbReference>
<feature type="compositionally biased region" description="Polar residues" evidence="1">
    <location>
        <begin position="158"/>
        <end position="171"/>
    </location>
</feature>
<dbReference type="AlphaFoldDB" id="A0AAI8Z830"/>
<comment type="caution">
    <text evidence="3">The sequence shown here is derived from an EMBL/GenBank/DDBJ whole genome shotgun (WGS) entry which is preliminary data.</text>
</comment>
<dbReference type="Gene3D" id="3.40.50.2300">
    <property type="match status" value="1"/>
</dbReference>
<dbReference type="InterPro" id="IPR036397">
    <property type="entry name" value="RNaseH_sf"/>
</dbReference>
<feature type="compositionally biased region" description="Low complexity" evidence="1">
    <location>
        <begin position="367"/>
        <end position="381"/>
    </location>
</feature>
<dbReference type="SUPFAM" id="SSF101690">
    <property type="entry name" value="PAZ domain"/>
    <property type="match status" value="1"/>
</dbReference>
<evidence type="ECO:0000313" key="3">
    <source>
        <dbReference type="EMBL" id="CAK4034175.1"/>
    </source>
</evidence>
<protein>
    <submittedName>
        <fullName evidence="3">Piwi-domain-containing</fullName>
    </submittedName>
</protein>
<organism evidence="3 4">
    <name type="scientific">Lecanosticta acicola</name>
    <dbReference type="NCBI Taxonomy" id="111012"/>
    <lineage>
        <taxon>Eukaryota</taxon>
        <taxon>Fungi</taxon>
        <taxon>Dikarya</taxon>
        <taxon>Ascomycota</taxon>
        <taxon>Pezizomycotina</taxon>
        <taxon>Dothideomycetes</taxon>
        <taxon>Dothideomycetidae</taxon>
        <taxon>Mycosphaerellales</taxon>
        <taxon>Mycosphaerellaceae</taxon>
        <taxon>Lecanosticta</taxon>
    </lineage>
</organism>
<dbReference type="GO" id="GO:0003676">
    <property type="term" value="F:nucleic acid binding"/>
    <property type="evidence" value="ECO:0007669"/>
    <property type="project" value="InterPro"/>
</dbReference>
<dbReference type="Proteomes" id="UP001296104">
    <property type="component" value="Unassembled WGS sequence"/>
</dbReference>
<keyword evidence="4" id="KW-1185">Reference proteome</keyword>
<reference evidence="3" key="1">
    <citation type="submission" date="2023-11" db="EMBL/GenBank/DDBJ databases">
        <authorList>
            <person name="Alioto T."/>
            <person name="Alioto T."/>
            <person name="Gomez Garrido J."/>
        </authorList>
    </citation>
    <scope>NUCLEOTIDE SEQUENCE</scope>
</reference>
<dbReference type="Pfam" id="PF16486">
    <property type="entry name" value="ArgoN"/>
    <property type="match status" value="1"/>
</dbReference>
<dbReference type="SMART" id="SM00950">
    <property type="entry name" value="Piwi"/>
    <property type="match status" value="1"/>
</dbReference>
<accession>A0AAI8Z830</accession>
<dbReference type="Gene3D" id="3.30.420.10">
    <property type="entry name" value="Ribonuclease H-like superfamily/Ribonuclease H"/>
    <property type="match status" value="1"/>
</dbReference>
<feature type="region of interest" description="Disordered" evidence="1">
    <location>
        <begin position="1"/>
        <end position="39"/>
    </location>
</feature>
<proteinExistence type="predicted"/>
<sequence>MGRREEKKLQREKLKEASEAARSGFPLPAAIPEASEPVSKTNTLARVPGKHCLRCPSAIERPPQKHLTQPQFCLQLNPAGEGQMYQLSDLWPQFPEGSEADVADLLHTNDDCDALLKAANTGDVNFQERTITKQMLEHAINVCYAEGPKKAREKKTASTRAPTGRQASESAATAMGRLSVSNDMDVPAEDTTEHGPQPGTVEMDTTRPVTTDYEVICLRCPSHEDALLKGHPFDNLHACMKDYPPYEFGASTLWWGYEDASDDVDSLASLLPDVVACEQLLKQVVEDNMEFSKQASDMRDSGELANQMEEHNRVLIRKINHKHRNIRLTKQLLEYAAVKVYSRSSPGSNPAHVLSNTTADTSCDAVTSGTSSSACQSTSGQRLPLPVPQLPNTNNTGAPRPRTGQHVLDPRNTLLTNHFVISVKKGSVLYEYQLVGLQDSELKLSKPKKRVLIKRAIEQCAILNSPVAPFAYNNEGKIIALKELVPGYDETSLPLALLNVKNFDRETSSSSEVPLDLRFKRKIEFDGLINYVHGANESYHETGAVQALDILIGHAVDENNKNTTSANQIIRIGDNRFFTPNSSYNLNGWGMEAIRGFFSNVKPADQNLLLNVSTAMSAFYRSQLVSNYLALRVDRNALHKHLIGLRVRIVYDRCKPGETDRFKDSQEGRIKTITQFSTARASDIKFIDRSGQKVSVWDHFRSAYGQAAGSSLGGSQICVNTGSTQAGKECWFLPDQLQVIPGQIFRRTLDKLDPRMTETMIQQACQTPSQNYAAIVHNGLPALGLRHNQPDPPIVRSSGISITRQMMTVPFRKINPPKVQYHNGNPNVNDSAVWSTRGMRFISTKEGLGNGIAFVTLQGLRYPHLGQGYIKEFEQAYHLNGIPKAKTVAESWELVPNRGTLADLAARASLTVLALPESSAKMRKFYAIFRSVLDQQVGRASIVFNEERIPKADRRMTYMAANAMKINVRLGNENHAVSSGFEDLSTNKTCDTLVLGADLIHPKQSSAEGTPTIAALVGSVNGSFAKFLGSARRQDRGNEYIDAANMLSMAKERIQAWKTSNGVVPRRILYYRDGTGNTQYGDVRTHEIAAIKQAWQAVAGTSMRAPVQMTTVIAIKRHSTRFFPTSNGPKTQKTGNCMPGTAVDRHITSPYYFDFYLQSHDVEKGTAKPTHYFVLENDMKLTEAGLQNITNAFCYVYAHTTRAVSYAAPAYYADKLCERVSLYLHKFFENYECPESSDARRGAIEQDWNRGGQGVNGNPWHSNFNNKMFWM</sequence>
<name>A0AAI8Z830_9PEZI</name>
<dbReference type="InterPro" id="IPR014811">
    <property type="entry name" value="ArgoL1"/>
</dbReference>
<feature type="domain" description="Piwi" evidence="2">
    <location>
        <begin position="910"/>
        <end position="1225"/>
    </location>
</feature>
<dbReference type="Gene3D" id="2.170.260.10">
    <property type="entry name" value="paz domain"/>
    <property type="match status" value="1"/>
</dbReference>
<dbReference type="Pfam" id="PF08699">
    <property type="entry name" value="ArgoL1"/>
    <property type="match status" value="1"/>
</dbReference>
<dbReference type="EMBL" id="CAVMBE010000107">
    <property type="protein sequence ID" value="CAK4034175.1"/>
    <property type="molecule type" value="Genomic_DNA"/>
</dbReference>
<dbReference type="InterPro" id="IPR032472">
    <property type="entry name" value="ArgoL2"/>
</dbReference>
<dbReference type="InterPro" id="IPR036085">
    <property type="entry name" value="PAZ_dom_sf"/>
</dbReference>
<evidence type="ECO:0000256" key="1">
    <source>
        <dbReference type="SAM" id="MobiDB-lite"/>
    </source>
</evidence>
<evidence type="ECO:0000313" key="4">
    <source>
        <dbReference type="Proteomes" id="UP001296104"/>
    </source>
</evidence>
<dbReference type="Pfam" id="PF02171">
    <property type="entry name" value="Piwi"/>
    <property type="match status" value="1"/>
</dbReference>
<gene>
    <name evidence="3" type="ORF">LECACI_7A009333</name>
</gene>
<feature type="compositionally biased region" description="Basic and acidic residues" evidence="1">
    <location>
        <begin position="1"/>
        <end position="19"/>
    </location>
</feature>
<dbReference type="SUPFAM" id="SSF53098">
    <property type="entry name" value="Ribonuclease H-like"/>
    <property type="match status" value="1"/>
</dbReference>
<feature type="region of interest" description="Disordered" evidence="1">
    <location>
        <begin position="151"/>
        <end position="205"/>
    </location>
</feature>